<feature type="region of interest" description="Disordered" evidence="1">
    <location>
        <begin position="190"/>
        <end position="222"/>
    </location>
</feature>
<feature type="compositionally biased region" description="Basic and acidic residues" evidence="1">
    <location>
        <begin position="190"/>
        <end position="199"/>
    </location>
</feature>
<name>A0A8D9EAE9_9HEMI</name>
<dbReference type="AlphaFoldDB" id="A0A8D9EAE9"/>
<protein>
    <submittedName>
        <fullName evidence="2">Uncharacterized protein</fullName>
    </submittedName>
</protein>
<accession>A0A8D9EAE9</accession>
<feature type="compositionally biased region" description="Basic and acidic residues" evidence="1">
    <location>
        <begin position="208"/>
        <end position="222"/>
    </location>
</feature>
<organism evidence="2">
    <name type="scientific">Cacopsylla melanoneura</name>
    <dbReference type="NCBI Taxonomy" id="428564"/>
    <lineage>
        <taxon>Eukaryota</taxon>
        <taxon>Metazoa</taxon>
        <taxon>Ecdysozoa</taxon>
        <taxon>Arthropoda</taxon>
        <taxon>Hexapoda</taxon>
        <taxon>Insecta</taxon>
        <taxon>Pterygota</taxon>
        <taxon>Neoptera</taxon>
        <taxon>Paraneoptera</taxon>
        <taxon>Hemiptera</taxon>
        <taxon>Sternorrhyncha</taxon>
        <taxon>Psylloidea</taxon>
        <taxon>Psyllidae</taxon>
        <taxon>Psyllinae</taxon>
        <taxon>Cacopsylla</taxon>
    </lineage>
</organism>
<sequence length="222" mass="26862">MRGQGTKTEEEMMKLLQLQEVTVTTNGMKNGIEIIQKNLDMQKLEAKTDQMKEHIGNIVQDENTRHDDDEDRRYRMRRNHAPRIEQRKNEWRRNTLKQYRNDAKVAQRFGQVPTIGAYQWTNKQRRFGEYQQAGGENQASHWRQVGGQAARFKQMDEKLNELWRKDEHGTTDRFEHIGDMMKQYWNMEHDQQRKPDKYQDMNQKLKQYLKEMDEKRGENQET</sequence>
<evidence type="ECO:0000313" key="2">
    <source>
        <dbReference type="EMBL" id="CAG6745289.1"/>
    </source>
</evidence>
<evidence type="ECO:0000256" key="1">
    <source>
        <dbReference type="SAM" id="MobiDB-lite"/>
    </source>
</evidence>
<dbReference type="EMBL" id="HBUF01489669">
    <property type="protein sequence ID" value="CAG6745289.1"/>
    <property type="molecule type" value="Transcribed_RNA"/>
</dbReference>
<reference evidence="2" key="1">
    <citation type="submission" date="2021-05" db="EMBL/GenBank/DDBJ databases">
        <authorList>
            <person name="Alioto T."/>
            <person name="Alioto T."/>
            <person name="Gomez Garrido J."/>
        </authorList>
    </citation>
    <scope>NUCLEOTIDE SEQUENCE</scope>
</reference>
<proteinExistence type="predicted"/>